<organism evidence="3 4">
    <name type="scientific">Pilimelia anulata</name>
    <dbReference type="NCBI Taxonomy" id="53371"/>
    <lineage>
        <taxon>Bacteria</taxon>
        <taxon>Bacillati</taxon>
        <taxon>Actinomycetota</taxon>
        <taxon>Actinomycetes</taxon>
        <taxon>Micromonosporales</taxon>
        <taxon>Micromonosporaceae</taxon>
        <taxon>Pilimelia</taxon>
    </lineage>
</organism>
<dbReference type="Proteomes" id="UP000649739">
    <property type="component" value="Unassembled WGS sequence"/>
</dbReference>
<feature type="region of interest" description="Disordered" evidence="1">
    <location>
        <begin position="52"/>
        <end position="128"/>
    </location>
</feature>
<dbReference type="GO" id="GO:0016810">
    <property type="term" value="F:hydrolase activity, acting on carbon-nitrogen (but not peptide) bonds"/>
    <property type="evidence" value="ECO:0007669"/>
    <property type="project" value="InterPro"/>
</dbReference>
<dbReference type="PANTHER" id="PTHR10587">
    <property type="entry name" value="GLYCOSYL TRANSFERASE-RELATED"/>
    <property type="match status" value="1"/>
</dbReference>
<dbReference type="InterPro" id="IPR011330">
    <property type="entry name" value="Glyco_hydro/deAcase_b/a-brl"/>
</dbReference>
<feature type="domain" description="NodB homology" evidence="2">
    <location>
        <begin position="140"/>
        <end position="324"/>
    </location>
</feature>
<dbReference type="InterPro" id="IPR050248">
    <property type="entry name" value="Polysacc_deacetylase_ArnD"/>
</dbReference>
<dbReference type="CDD" id="cd10917">
    <property type="entry name" value="CE4_NodB_like_6s_7s"/>
    <property type="match status" value="1"/>
</dbReference>
<keyword evidence="4" id="KW-1185">Reference proteome</keyword>
<dbReference type="PANTHER" id="PTHR10587:SF137">
    <property type="entry name" value="4-DEOXY-4-FORMAMIDO-L-ARABINOSE-PHOSPHOUNDECAPRENOL DEFORMYLASE ARND-RELATED"/>
    <property type="match status" value="1"/>
</dbReference>
<dbReference type="EMBL" id="BMQB01000005">
    <property type="protein sequence ID" value="GGJ93974.1"/>
    <property type="molecule type" value="Genomic_DNA"/>
</dbReference>
<gene>
    <name evidence="3" type="ORF">GCM10010123_24780</name>
</gene>
<comment type="caution">
    <text evidence="3">The sequence shown here is derived from an EMBL/GenBank/DDBJ whole genome shotgun (WGS) entry which is preliminary data.</text>
</comment>
<name>A0A8J3BAV5_9ACTN</name>
<evidence type="ECO:0000313" key="3">
    <source>
        <dbReference type="EMBL" id="GGJ93974.1"/>
    </source>
</evidence>
<accession>A0A8J3BAV5</accession>
<dbReference type="InterPro" id="IPR002509">
    <property type="entry name" value="NODB_dom"/>
</dbReference>
<feature type="compositionally biased region" description="Low complexity" evidence="1">
    <location>
        <begin position="52"/>
        <end position="76"/>
    </location>
</feature>
<dbReference type="Pfam" id="PF01522">
    <property type="entry name" value="Polysacc_deac_1"/>
    <property type="match status" value="1"/>
</dbReference>
<dbReference type="Gene3D" id="3.20.20.370">
    <property type="entry name" value="Glycoside hydrolase/deacetylase"/>
    <property type="match status" value="1"/>
</dbReference>
<reference evidence="3" key="2">
    <citation type="submission" date="2020-09" db="EMBL/GenBank/DDBJ databases">
        <authorList>
            <person name="Sun Q."/>
            <person name="Ohkuma M."/>
        </authorList>
    </citation>
    <scope>NUCLEOTIDE SEQUENCE</scope>
    <source>
        <strain evidence="3">JCM 3090</strain>
    </source>
</reference>
<dbReference type="SUPFAM" id="SSF88713">
    <property type="entry name" value="Glycoside hydrolase/deacetylase"/>
    <property type="match status" value="1"/>
</dbReference>
<proteinExistence type="predicted"/>
<sequence>MSGRYRGGTPKVRSTPVTRRLTVLGAALTATLLLSAQAVAGWLDRPTATALTPAAATQPAPAAPGRGAGADRATGTSRPGAVDPGATGPGASGPGSARPGPARPGRPTAGPATSRPPAKRPGRPTSGVFAAGVVTTTKGRGVSLTFDDGPAPGYTPQVLAILRANGVRATFCVVGTQARAHPELIQQIVREGHQLCNHSWNHELNLGRAPASQIRANLRRTNDAIRKAVPGVPIRFFRHPGGNWTPTAIRVVREMRMIPTGWTVDPRDWERPPASRISAAVLAGSRRGSIVLLHDGGGDRRSTVAACRTIVPALKRKLRVVPLS</sequence>
<feature type="compositionally biased region" description="Low complexity" evidence="1">
    <location>
        <begin position="94"/>
        <end position="113"/>
    </location>
</feature>
<protein>
    <recommendedName>
        <fullName evidence="2">NodB homology domain-containing protein</fullName>
    </recommendedName>
</protein>
<dbReference type="AlphaFoldDB" id="A0A8J3BAV5"/>
<evidence type="ECO:0000313" key="4">
    <source>
        <dbReference type="Proteomes" id="UP000649739"/>
    </source>
</evidence>
<evidence type="ECO:0000256" key="1">
    <source>
        <dbReference type="SAM" id="MobiDB-lite"/>
    </source>
</evidence>
<dbReference type="PROSITE" id="PS51677">
    <property type="entry name" value="NODB"/>
    <property type="match status" value="1"/>
</dbReference>
<dbReference type="GO" id="GO:0005975">
    <property type="term" value="P:carbohydrate metabolic process"/>
    <property type="evidence" value="ECO:0007669"/>
    <property type="project" value="InterPro"/>
</dbReference>
<reference evidence="3" key="1">
    <citation type="journal article" date="2014" name="Int. J. Syst. Evol. Microbiol.">
        <title>Complete genome sequence of Corynebacterium casei LMG S-19264T (=DSM 44701T), isolated from a smear-ripened cheese.</title>
        <authorList>
            <consortium name="US DOE Joint Genome Institute (JGI-PGF)"/>
            <person name="Walter F."/>
            <person name="Albersmeier A."/>
            <person name="Kalinowski J."/>
            <person name="Ruckert C."/>
        </authorList>
    </citation>
    <scope>NUCLEOTIDE SEQUENCE</scope>
    <source>
        <strain evidence="3">JCM 3090</strain>
    </source>
</reference>
<evidence type="ECO:0000259" key="2">
    <source>
        <dbReference type="PROSITE" id="PS51677"/>
    </source>
</evidence>